<evidence type="ECO:0000256" key="2">
    <source>
        <dbReference type="SAM" id="MobiDB-lite"/>
    </source>
</evidence>
<dbReference type="EMBL" id="LXQA010110918">
    <property type="protein sequence ID" value="MCI18592.1"/>
    <property type="molecule type" value="Genomic_DNA"/>
</dbReference>
<comment type="caution">
    <text evidence="4">The sequence shown here is derived from an EMBL/GenBank/DDBJ whole genome shotgun (WGS) entry which is preliminary data.</text>
</comment>
<dbReference type="InterPro" id="IPR005162">
    <property type="entry name" value="Retrotrans_gag_dom"/>
</dbReference>
<dbReference type="PANTHER" id="PTHR15503:SF42">
    <property type="entry name" value="ZINC FINGER, CCHC-TYPE, RETROTRANSPOSON GAG DOMAIN, ASPARTIC PEPTIDASE DOMAIN PROTEIN-RELATED"/>
    <property type="match status" value="1"/>
</dbReference>
<dbReference type="SUPFAM" id="SSF57756">
    <property type="entry name" value="Retrovirus zinc finger-like domains"/>
    <property type="match status" value="2"/>
</dbReference>
<feature type="domain" description="CCHC-type" evidence="3">
    <location>
        <begin position="134"/>
        <end position="149"/>
    </location>
</feature>
<dbReference type="SMART" id="SM00343">
    <property type="entry name" value="ZnF_C2HC"/>
    <property type="match status" value="3"/>
</dbReference>
<dbReference type="GO" id="GO:0008270">
    <property type="term" value="F:zinc ion binding"/>
    <property type="evidence" value="ECO:0007669"/>
    <property type="project" value="UniProtKB-KW"/>
</dbReference>
<protein>
    <submittedName>
        <fullName evidence="4">Cellular nucleic acid-binding protein</fullName>
    </submittedName>
</protein>
<feature type="domain" description="CCHC-type" evidence="3">
    <location>
        <begin position="173"/>
        <end position="188"/>
    </location>
</feature>
<feature type="non-terminal residue" evidence="4">
    <location>
        <position position="211"/>
    </location>
</feature>
<evidence type="ECO:0000256" key="1">
    <source>
        <dbReference type="PROSITE-ProRule" id="PRU00047"/>
    </source>
</evidence>
<dbReference type="Pfam" id="PF00098">
    <property type="entry name" value="zf-CCHC"/>
    <property type="match status" value="2"/>
</dbReference>
<evidence type="ECO:0000259" key="3">
    <source>
        <dbReference type="PROSITE" id="PS50158"/>
    </source>
</evidence>
<keyword evidence="1" id="KW-0479">Metal-binding</keyword>
<dbReference type="PROSITE" id="PS50158">
    <property type="entry name" value="ZF_CCHC"/>
    <property type="match status" value="2"/>
</dbReference>
<evidence type="ECO:0000313" key="4">
    <source>
        <dbReference type="EMBL" id="MCI18592.1"/>
    </source>
</evidence>
<name>A0A392Q3W9_9FABA</name>
<dbReference type="AlphaFoldDB" id="A0A392Q3W9"/>
<organism evidence="4 5">
    <name type="scientific">Trifolium medium</name>
    <dbReference type="NCBI Taxonomy" id="97028"/>
    <lineage>
        <taxon>Eukaryota</taxon>
        <taxon>Viridiplantae</taxon>
        <taxon>Streptophyta</taxon>
        <taxon>Embryophyta</taxon>
        <taxon>Tracheophyta</taxon>
        <taxon>Spermatophyta</taxon>
        <taxon>Magnoliopsida</taxon>
        <taxon>eudicotyledons</taxon>
        <taxon>Gunneridae</taxon>
        <taxon>Pentapetalae</taxon>
        <taxon>rosids</taxon>
        <taxon>fabids</taxon>
        <taxon>Fabales</taxon>
        <taxon>Fabaceae</taxon>
        <taxon>Papilionoideae</taxon>
        <taxon>50 kb inversion clade</taxon>
        <taxon>NPAAA clade</taxon>
        <taxon>Hologalegina</taxon>
        <taxon>IRL clade</taxon>
        <taxon>Trifolieae</taxon>
        <taxon>Trifolium</taxon>
    </lineage>
</organism>
<dbReference type="InterPro" id="IPR036875">
    <property type="entry name" value="Znf_CCHC_sf"/>
</dbReference>
<proteinExistence type="predicted"/>
<evidence type="ECO:0000313" key="5">
    <source>
        <dbReference type="Proteomes" id="UP000265520"/>
    </source>
</evidence>
<dbReference type="Gene3D" id="4.10.60.10">
    <property type="entry name" value="Zinc finger, CCHC-type"/>
    <property type="match status" value="1"/>
</dbReference>
<keyword evidence="1" id="KW-0863">Zinc-finger</keyword>
<dbReference type="Pfam" id="PF03732">
    <property type="entry name" value="Retrotrans_gag"/>
    <property type="match status" value="1"/>
</dbReference>
<sequence length="211" mass="23677">FPADERNRKVIEFMELKQGGMTVFEYAAKFEDLCRFAPHYNTMEAEEDKCVKFENGLRPDIKQLIGFSEIRNFSMLVNKSRICDKDSKAKANYYKAANEKRGRDFGRGKPYGIGGKKPDEGGASGVKGGIDRNCFKCGLPGHRFFECPKKDLKCFNCRDPNHKTDQCPKGVVCFNCKEPGHKSNVCKKPRATGGKVFALDGGDVEADNLIR</sequence>
<feature type="region of interest" description="Disordered" evidence="2">
    <location>
        <begin position="105"/>
        <end position="124"/>
    </location>
</feature>
<keyword evidence="5" id="KW-1185">Reference proteome</keyword>
<accession>A0A392Q3W9</accession>
<dbReference type="InterPro" id="IPR032567">
    <property type="entry name" value="RTL1-rel"/>
</dbReference>
<dbReference type="Proteomes" id="UP000265520">
    <property type="component" value="Unassembled WGS sequence"/>
</dbReference>
<dbReference type="PANTHER" id="PTHR15503">
    <property type="entry name" value="LDOC1 RELATED"/>
    <property type="match status" value="1"/>
</dbReference>
<dbReference type="InterPro" id="IPR001878">
    <property type="entry name" value="Znf_CCHC"/>
</dbReference>
<feature type="non-terminal residue" evidence="4">
    <location>
        <position position="1"/>
    </location>
</feature>
<reference evidence="4 5" key="1">
    <citation type="journal article" date="2018" name="Front. Plant Sci.">
        <title>Red Clover (Trifolium pratense) and Zigzag Clover (T. medium) - A Picture of Genomic Similarities and Differences.</title>
        <authorList>
            <person name="Dluhosova J."/>
            <person name="Istvanek J."/>
            <person name="Nedelnik J."/>
            <person name="Repkova J."/>
        </authorList>
    </citation>
    <scope>NUCLEOTIDE SEQUENCE [LARGE SCALE GENOMIC DNA]</scope>
    <source>
        <strain evidence="5">cv. 10/8</strain>
        <tissue evidence="4">Leaf</tissue>
    </source>
</reference>
<dbReference type="GO" id="GO:0003676">
    <property type="term" value="F:nucleic acid binding"/>
    <property type="evidence" value="ECO:0007669"/>
    <property type="project" value="InterPro"/>
</dbReference>
<keyword evidence="1" id="KW-0862">Zinc</keyword>